<dbReference type="AlphaFoldDB" id="A0A4Y7QGC4"/>
<protein>
    <recommendedName>
        <fullName evidence="6">VPS9 domain-containing protein</fullName>
    </recommendedName>
</protein>
<evidence type="ECO:0000259" key="3">
    <source>
        <dbReference type="PROSITE" id="PS51205"/>
    </source>
</evidence>
<feature type="region of interest" description="Disordered" evidence="1">
    <location>
        <begin position="501"/>
        <end position="549"/>
    </location>
</feature>
<dbReference type="GO" id="GO:0005829">
    <property type="term" value="C:cytosol"/>
    <property type="evidence" value="ECO:0007669"/>
    <property type="project" value="TreeGrafter"/>
</dbReference>
<dbReference type="Pfam" id="PF02204">
    <property type="entry name" value="VPS9"/>
    <property type="match status" value="1"/>
</dbReference>
<dbReference type="InterPro" id="IPR045046">
    <property type="entry name" value="Vps9-like"/>
</dbReference>
<dbReference type="Gene3D" id="1.10.246.120">
    <property type="match status" value="1"/>
</dbReference>
<organism evidence="4 5">
    <name type="scientific">Rickenella mellea</name>
    <dbReference type="NCBI Taxonomy" id="50990"/>
    <lineage>
        <taxon>Eukaryota</taxon>
        <taxon>Fungi</taxon>
        <taxon>Dikarya</taxon>
        <taxon>Basidiomycota</taxon>
        <taxon>Agaricomycotina</taxon>
        <taxon>Agaricomycetes</taxon>
        <taxon>Hymenochaetales</taxon>
        <taxon>Rickenellaceae</taxon>
        <taxon>Rickenella</taxon>
    </lineage>
</organism>
<dbReference type="CDD" id="cd14279">
    <property type="entry name" value="CUE"/>
    <property type="match status" value="1"/>
</dbReference>
<feature type="compositionally biased region" description="Polar residues" evidence="1">
    <location>
        <begin position="195"/>
        <end position="209"/>
    </location>
</feature>
<dbReference type="GO" id="GO:0043130">
    <property type="term" value="F:ubiquitin binding"/>
    <property type="evidence" value="ECO:0007669"/>
    <property type="project" value="InterPro"/>
</dbReference>
<dbReference type="PROSITE" id="PS51205">
    <property type="entry name" value="VPS9"/>
    <property type="match status" value="1"/>
</dbReference>
<evidence type="ECO:0000313" key="5">
    <source>
        <dbReference type="Proteomes" id="UP000294933"/>
    </source>
</evidence>
<dbReference type="InterPro" id="IPR037191">
    <property type="entry name" value="VPS9_dom_sf"/>
</dbReference>
<dbReference type="GO" id="GO:0016192">
    <property type="term" value="P:vesicle-mediated transport"/>
    <property type="evidence" value="ECO:0007669"/>
    <property type="project" value="InterPro"/>
</dbReference>
<dbReference type="InterPro" id="IPR009060">
    <property type="entry name" value="UBA-like_sf"/>
</dbReference>
<dbReference type="SUPFAM" id="SSF46934">
    <property type="entry name" value="UBA-like"/>
    <property type="match status" value="1"/>
</dbReference>
<dbReference type="InterPro" id="IPR041545">
    <property type="entry name" value="DUF5601"/>
</dbReference>
<sequence>MDHSDPHQDVADLANEVGGLEIRETAPAVPDKVDSGASEGEANPWAEQAGVVDLPVHRLKTPDPEALEAEMAPVRGLEGDMVTESEEPRGRVSEEVLNEFDPLAVKEETDARMAWHDQWAKDHPASPPSSPPSPIPDHGQTDKVLPQTPSPPTSASISAFPSLASFVARSFTLPKQRPKSMDSPATMLSPTSITSFATQQQQTKASSEPGSADDRQDTPPPPANSSKDKENDKPPPFDFQKFLEQMKLKSAEPVAKYLRSFLSNFAKRTFTVNDQVRIINEFLNFISGEMRKADVWKHASDAEFDNAMEAMEKLVMNRLYEFTFTPAIAKSIPPRPITTDDLERDRVLEQRMSLFGWIEEKHLDVPDGEGTRGFLDFAASELLKINHYKAPRDKLVCILNCCKVIFGLIRHTRSEEGADSFVPILIFVVLKANPPHLLSNVEYINRFRNPQRLQSEAGYYLSSLMGSVSFIETMDHTSLSNITPEEFELNVEEAIQRLPETPPANAHPAYSQPTTPARPTTPSQVTSPHAGEESAQPLALPTPGQGASLANDTRRFLQKTGDTISKPLNALGRIFNEVLDSADEKLTYLPGPFAPFEMGRENRSEREQEQHWAHPEQVRRFAEAGGSGSVPQTPVTSGDGTLTAPVQTPYKPRVRPFGTPPPSAQSTGSFGFTPDSTPSRIPLGPSQQHLQPQAASPHPSRTPTPNLDLTGLQAEIDRAHEKAATASRGTLLQIFPSTDREVIEWVLEANEGDLGRSIEALLEMTGGT</sequence>
<dbReference type="SUPFAM" id="SSF109993">
    <property type="entry name" value="VPS9 domain"/>
    <property type="match status" value="1"/>
</dbReference>
<evidence type="ECO:0000256" key="1">
    <source>
        <dbReference type="SAM" id="MobiDB-lite"/>
    </source>
</evidence>
<dbReference type="VEuPathDB" id="FungiDB:BD410DRAFT_532816"/>
<feature type="compositionally biased region" description="Pro residues" evidence="1">
    <location>
        <begin position="125"/>
        <end position="135"/>
    </location>
</feature>
<feature type="compositionally biased region" description="Polar residues" evidence="1">
    <location>
        <begin position="629"/>
        <end position="646"/>
    </location>
</feature>
<feature type="region of interest" description="Disordered" evidence="1">
    <location>
        <begin position="622"/>
        <end position="707"/>
    </location>
</feature>
<feature type="region of interest" description="Disordered" evidence="1">
    <location>
        <begin position="195"/>
        <end position="238"/>
    </location>
</feature>
<dbReference type="Gene3D" id="1.10.8.10">
    <property type="entry name" value="DNA helicase RuvA subunit, C-terminal domain"/>
    <property type="match status" value="1"/>
</dbReference>
<feature type="compositionally biased region" description="Basic and acidic residues" evidence="1">
    <location>
        <begin position="104"/>
        <end position="124"/>
    </location>
</feature>
<dbReference type="Gene3D" id="1.20.1050.80">
    <property type="entry name" value="VPS9 domain"/>
    <property type="match status" value="1"/>
</dbReference>
<dbReference type="Proteomes" id="UP000294933">
    <property type="component" value="Unassembled WGS sequence"/>
</dbReference>
<dbReference type="Pfam" id="PF18151">
    <property type="entry name" value="DUF5601"/>
    <property type="match status" value="1"/>
</dbReference>
<dbReference type="Pfam" id="PF02845">
    <property type="entry name" value="CUE"/>
    <property type="match status" value="1"/>
</dbReference>
<proteinExistence type="predicted"/>
<reference evidence="4 5" key="1">
    <citation type="submission" date="2018-06" db="EMBL/GenBank/DDBJ databases">
        <title>A transcriptomic atlas of mushroom development highlights an independent origin of complex multicellularity.</title>
        <authorList>
            <consortium name="DOE Joint Genome Institute"/>
            <person name="Krizsan K."/>
            <person name="Almasi E."/>
            <person name="Merenyi Z."/>
            <person name="Sahu N."/>
            <person name="Viragh M."/>
            <person name="Koszo T."/>
            <person name="Mondo S."/>
            <person name="Kiss B."/>
            <person name="Balint B."/>
            <person name="Kues U."/>
            <person name="Barry K."/>
            <person name="Hegedus J.C."/>
            <person name="Henrissat B."/>
            <person name="Johnson J."/>
            <person name="Lipzen A."/>
            <person name="Ohm R."/>
            <person name="Nagy I."/>
            <person name="Pangilinan J."/>
            <person name="Yan J."/>
            <person name="Xiong Y."/>
            <person name="Grigoriev I.V."/>
            <person name="Hibbett D.S."/>
            <person name="Nagy L.G."/>
        </authorList>
    </citation>
    <scope>NUCLEOTIDE SEQUENCE [LARGE SCALE GENOMIC DNA]</scope>
    <source>
        <strain evidence="4 5">SZMC22713</strain>
    </source>
</reference>
<dbReference type="PROSITE" id="PS51140">
    <property type="entry name" value="CUE"/>
    <property type="match status" value="1"/>
</dbReference>
<evidence type="ECO:0000259" key="2">
    <source>
        <dbReference type="PROSITE" id="PS51140"/>
    </source>
</evidence>
<dbReference type="InterPro" id="IPR003123">
    <property type="entry name" value="VPS9"/>
</dbReference>
<dbReference type="GO" id="GO:0031267">
    <property type="term" value="F:small GTPase binding"/>
    <property type="evidence" value="ECO:0007669"/>
    <property type="project" value="TreeGrafter"/>
</dbReference>
<feature type="domain" description="CUE" evidence="2">
    <location>
        <begin position="723"/>
        <end position="766"/>
    </location>
</feature>
<dbReference type="SMART" id="SM00167">
    <property type="entry name" value="VPS9"/>
    <property type="match status" value="1"/>
</dbReference>
<feature type="compositionally biased region" description="Polar residues" evidence="1">
    <location>
        <begin position="664"/>
        <end position="707"/>
    </location>
</feature>
<dbReference type="GO" id="GO:0030139">
    <property type="term" value="C:endocytic vesicle"/>
    <property type="evidence" value="ECO:0007669"/>
    <property type="project" value="TreeGrafter"/>
</dbReference>
<feature type="compositionally biased region" description="Polar residues" evidence="1">
    <location>
        <begin position="511"/>
        <end position="527"/>
    </location>
</feature>
<feature type="compositionally biased region" description="Basic and acidic residues" evidence="1">
    <location>
        <begin position="226"/>
        <end position="235"/>
    </location>
</feature>
<feature type="region of interest" description="Disordered" evidence="1">
    <location>
        <begin position="18"/>
        <end position="49"/>
    </location>
</feature>
<feature type="domain" description="VPS9" evidence="3">
    <location>
        <begin position="342"/>
        <end position="480"/>
    </location>
</feature>
<dbReference type="STRING" id="50990.A0A4Y7QGC4"/>
<accession>A0A4Y7QGC4</accession>
<feature type="region of interest" description="Disordered" evidence="1">
    <location>
        <begin position="65"/>
        <end position="158"/>
    </location>
</feature>
<gene>
    <name evidence="4" type="ORF">BD410DRAFT_532816</name>
</gene>
<dbReference type="OrthoDB" id="300289at2759"/>
<dbReference type="InterPro" id="IPR003892">
    <property type="entry name" value="CUE"/>
</dbReference>
<dbReference type="SMART" id="SM00546">
    <property type="entry name" value="CUE"/>
    <property type="match status" value="1"/>
</dbReference>
<evidence type="ECO:0008006" key="6">
    <source>
        <dbReference type="Google" id="ProtNLM"/>
    </source>
</evidence>
<keyword evidence="5" id="KW-1185">Reference proteome</keyword>
<dbReference type="GO" id="GO:0005085">
    <property type="term" value="F:guanyl-nucleotide exchange factor activity"/>
    <property type="evidence" value="ECO:0007669"/>
    <property type="project" value="InterPro"/>
</dbReference>
<dbReference type="EMBL" id="ML170161">
    <property type="protein sequence ID" value="TDL26743.1"/>
    <property type="molecule type" value="Genomic_DNA"/>
</dbReference>
<dbReference type="PANTHER" id="PTHR23101">
    <property type="entry name" value="RAB GDP/GTP EXCHANGE FACTOR"/>
    <property type="match status" value="1"/>
</dbReference>
<name>A0A4Y7QGC4_9AGAM</name>
<evidence type="ECO:0000313" key="4">
    <source>
        <dbReference type="EMBL" id="TDL26743.1"/>
    </source>
</evidence>
<dbReference type="PANTHER" id="PTHR23101:SF25">
    <property type="entry name" value="GTPASE-ACTIVATING PROTEIN AND VPS9 DOMAIN-CONTAINING PROTEIN 1"/>
    <property type="match status" value="1"/>
</dbReference>